<dbReference type="PANTHER" id="PTHR41523:SF8">
    <property type="entry name" value="ETHYLENE RESPONSE SENSOR PROTEIN"/>
    <property type="match status" value="1"/>
</dbReference>
<dbReference type="SMART" id="SM00091">
    <property type="entry name" value="PAS"/>
    <property type="match status" value="2"/>
</dbReference>
<name>A0A8J7W715_9EURY</name>
<evidence type="ECO:0000256" key="5">
    <source>
        <dbReference type="ARBA" id="ARBA00022741"/>
    </source>
</evidence>
<dbReference type="Pfam" id="PF08448">
    <property type="entry name" value="PAS_4"/>
    <property type="match status" value="1"/>
</dbReference>
<accession>A0A8J7W715</accession>
<dbReference type="NCBIfam" id="TIGR00229">
    <property type="entry name" value="sensory_box"/>
    <property type="match status" value="2"/>
</dbReference>
<protein>
    <recommendedName>
        <fullName evidence="2">histidine kinase</fullName>
        <ecNumber evidence="2">2.7.13.3</ecNumber>
    </recommendedName>
</protein>
<keyword evidence="7" id="KW-0067">ATP-binding</keyword>
<dbReference type="EMBL" id="JWHL01000014">
    <property type="protein sequence ID" value="MBR1369556.1"/>
    <property type="molecule type" value="Genomic_DNA"/>
</dbReference>
<dbReference type="InterPro" id="IPR035965">
    <property type="entry name" value="PAS-like_dom_sf"/>
</dbReference>
<evidence type="ECO:0000256" key="2">
    <source>
        <dbReference type="ARBA" id="ARBA00012438"/>
    </source>
</evidence>
<dbReference type="InterPro" id="IPR000014">
    <property type="entry name" value="PAS"/>
</dbReference>
<dbReference type="SUPFAM" id="SSF55785">
    <property type="entry name" value="PYP-like sensor domain (PAS domain)"/>
    <property type="match status" value="2"/>
</dbReference>
<feature type="domain" description="PAS" evidence="9">
    <location>
        <begin position="11"/>
        <end position="63"/>
    </location>
</feature>
<evidence type="ECO:0000256" key="4">
    <source>
        <dbReference type="ARBA" id="ARBA00022679"/>
    </source>
</evidence>
<dbReference type="PANTHER" id="PTHR41523">
    <property type="entry name" value="TWO-COMPONENT SYSTEM SENSOR PROTEIN"/>
    <property type="match status" value="1"/>
</dbReference>
<dbReference type="AlphaFoldDB" id="A0A8J7W715"/>
<keyword evidence="4" id="KW-0808">Transferase</keyword>
<proteinExistence type="predicted"/>
<dbReference type="Proteomes" id="UP000730161">
    <property type="component" value="Unassembled WGS sequence"/>
</dbReference>
<dbReference type="CDD" id="cd00130">
    <property type="entry name" value="PAS"/>
    <property type="match status" value="2"/>
</dbReference>
<evidence type="ECO:0000256" key="3">
    <source>
        <dbReference type="ARBA" id="ARBA00022553"/>
    </source>
</evidence>
<evidence type="ECO:0000256" key="6">
    <source>
        <dbReference type="ARBA" id="ARBA00022777"/>
    </source>
</evidence>
<feature type="domain" description="PAS" evidence="9">
    <location>
        <begin position="128"/>
        <end position="198"/>
    </location>
</feature>
<comment type="caution">
    <text evidence="11">The sequence shown here is derived from an EMBL/GenBank/DDBJ whole genome shotgun (WGS) entry which is preliminary data.</text>
</comment>
<evidence type="ECO:0000259" key="10">
    <source>
        <dbReference type="PROSITE" id="PS50113"/>
    </source>
</evidence>
<reference evidence="11" key="1">
    <citation type="submission" date="2014-12" db="EMBL/GenBank/DDBJ databases">
        <authorList>
            <person name="Huang H.-H."/>
            <person name="Chen S.-C."/>
            <person name="Lai M.-C."/>
        </authorList>
    </citation>
    <scope>NUCLEOTIDE SEQUENCE</scope>
    <source>
        <strain evidence="11">K1F9705b</strain>
    </source>
</reference>
<dbReference type="GO" id="GO:0005524">
    <property type="term" value="F:ATP binding"/>
    <property type="evidence" value="ECO:0007669"/>
    <property type="project" value="UniProtKB-KW"/>
</dbReference>
<organism evidence="11 12">
    <name type="scientific">Methanocalculus chunghsingensis</name>
    <dbReference type="NCBI Taxonomy" id="156457"/>
    <lineage>
        <taxon>Archaea</taxon>
        <taxon>Methanobacteriati</taxon>
        <taxon>Methanobacteriota</taxon>
        <taxon>Stenosarchaea group</taxon>
        <taxon>Methanomicrobia</taxon>
        <taxon>Methanomicrobiales</taxon>
        <taxon>Methanocalculaceae</taxon>
        <taxon>Methanocalculus</taxon>
    </lineage>
</organism>
<sequence>MSEGKELNLSEFDILKRTFEAIEDPIFYLDTNGVILHANSASGRLLGLPPEKILGEQCFRVVHHTPTFIRGCPFVKAKVTGRREIYTVNLANHWYQVSVDPVKDESGAVIGAVHILTNIDTVKKVHELRAVLGAIIEMTPDAILGEKPDGTIISWNHGAEETFGYSADEMIGESVAKIIPPGYLDDWKGILMRVQRGERIEQLETRRIRKGGEELELSLSLSPILDERGIVTGIAVIGRNLTEIRKAERALIAYVTEAALRIKNPVEIIAHTLEEIRHLHQAGAITDEELSTTLLIQVKHAMKIVENVGDLQQSIISGLEEIPESYRRFLMDEE</sequence>
<evidence type="ECO:0000313" key="11">
    <source>
        <dbReference type="EMBL" id="MBR1369556.1"/>
    </source>
</evidence>
<feature type="domain" description="PAC" evidence="10">
    <location>
        <begin position="201"/>
        <end position="253"/>
    </location>
</feature>
<dbReference type="OrthoDB" id="342253at2157"/>
<dbReference type="Pfam" id="PF13426">
    <property type="entry name" value="PAS_9"/>
    <property type="match status" value="1"/>
</dbReference>
<dbReference type="InterPro" id="IPR000700">
    <property type="entry name" value="PAS-assoc_C"/>
</dbReference>
<dbReference type="EC" id="2.7.13.3" evidence="2"/>
<gene>
    <name evidence="11" type="ORF">RJ53_08675</name>
</gene>
<dbReference type="PROSITE" id="PS50113">
    <property type="entry name" value="PAC"/>
    <property type="match status" value="1"/>
</dbReference>
<comment type="catalytic activity">
    <reaction evidence="1">
        <text>ATP + protein L-histidine = ADP + protein N-phospho-L-histidine.</text>
        <dbReference type="EC" id="2.7.13.3"/>
    </reaction>
</comment>
<keyword evidence="8" id="KW-0843">Virulence</keyword>
<dbReference type="Gene3D" id="3.30.450.20">
    <property type="entry name" value="PAS domain"/>
    <property type="match status" value="2"/>
</dbReference>
<evidence type="ECO:0000256" key="1">
    <source>
        <dbReference type="ARBA" id="ARBA00000085"/>
    </source>
</evidence>
<keyword evidence="5" id="KW-0547">Nucleotide-binding</keyword>
<keyword evidence="6" id="KW-0418">Kinase</keyword>
<dbReference type="InterPro" id="IPR013656">
    <property type="entry name" value="PAS_4"/>
</dbReference>
<evidence type="ECO:0000256" key="8">
    <source>
        <dbReference type="ARBA" id="ARBA00023026"/>
    </source>
</evidence>
<evidence type="ECO:0000313" key="12">
    <source>
        <dbReference type="Proteomes" id="UP000730161"/>
    </source>
</evidence>
<dbReference type="GO" id="GO:0004673">
    <property type="term" value="F:protein histidine kinase activity"/>
    <property type="evidence" value="ECO:0007669"/>
    <property type="project" value="UniProtKB-EC"/>
</dbReference>
<keyword evidence="12" id="KW-1185">Reference proteome</keyword>
<evidence type="ECO:0000256" key="7">
    <source>
        <dbReference type="ARBA" id="ARBA00022840"/>
    </source>
</evidence>
<evidence type="ECO:0000259" key="9">
    <source>
        <dbReference type="PROSITE" id="PS50112"/>
    </source>
</evidence>
<keyword evidence="3" id="KW-0597">Phosphoprotein</keyword>
<dbReference type="PROSITE" id="PS50112">
    <property type="entry name" value="PAS"/>
    <property type="match status" value="2"/>
</dbReference>
<dbReference type="RefSeq" id="WP_211531268.1">
    <property type="nucleotide sequence ID" value="NZ_JWHL01000014.1"/>
</dbReference>